<evidence type="ECO:0000313" key="7">
    <source>
        <dbReference type="Proteomes" id="UP000317715"/>
    </source>
</evidence>
<dbReference type="EMBL" id="BJMD01000001">
    <property type="protein sequence ID" value="GEB17341.1"/>
    <property type="molecule type" value="Genomic_DNA"/>
</dbReference>
<evidence type="ECO:0000259" key="5">
    <source>
        <dbReference type="PROSITE" id="PS51078"/>
    </source>
</evidence>
<dbReference type="PROSITE" id="PS51078">
    <property type="entry name" value="ICLR_ED"/>
    <property type="match status" value="1"/>
</dbReference>
<dbReference type="AlphaFoldDB" id="A0A4Y3NE70"/>
<dbReference type="SMART" id="SM00346">
    <property type="entry name" value="HTH_ICLR"/>
    <property type="match status" value="1"/>
</dbReference>
<dbReference type="PANTHER" id="PTHR30136">
    <property type="entry name" value="HELIX-TURN-HELIX TRANSCRIPTIONAL REGULATOR, ICLR FAMILY"/>
    <property type="match status" value="1"/>
</dbReference>
<dbReference type="InterPro" id="IPR014757">
    <property type="entry name" value="Tscrpt_reg_IclR_C"/>
</dbReference>
<sequence length="255" mass="27973">MEKTSALEDQSAQKSATRTLSSASRALGLLEAIAEHRRPVKPPTLSRQLGWSRATLHQHLVTFVSAGWLEQLEDGSYRLSMRASRVGRAAMEQSSIGERVLPLMRQLTEATRESTFLAILDGDAAHIVERMEPRRRIRADISAEMSWALDDSASGRALVAFADPAVVDELRATGAKLPTQTELARVRRNGYAVSAREPDDEDMITAVAVPLMDDRGYCVAALGVLGPEDRLDIEDVARRLKAGADNLHALWHPAN</sequence>
<protein>
    <submittedName>
        <fullName evidence="6">IclR family transcriptional regulator</fullName>
    </submittedName>
</protein>
<gene>
    <name evidence="6" type="ORF">AAU01_00960</name>
</gene>
<evidence type="ECO:0000256" key="3">
    <source>
        <dbReference type="ARBA" id="ARBA00023163"/>
    </source>
</evidence>
<keyword evidence="1" id="KW-0805">Transcription regulation</keyword>
<dbReference type="Proteomes" id="UP000317715">
    <property type="component" value="Unassembled WGS sequence"/>
</dbReference>
<dbReference type="PROSITE" id="PS51077">
    <property type="entry name" value="HTH_ICLR"/>
    <property type="match status" value="1"/>
</dbReference>
<dbReference type="PANTHER" id="PTHR30136:SF24">
    <property type="entry name" value="HTH-TYPE TRANSCRIPTIONAL REPRESSOR ALLR"/>
    <property type="match status" value="1"/>
</dbReference>
<feature type="domain" description="IclR-ED" evidence="5">
    <location>
        <begin position="82"/>
        <end position="255"/>
    </location>
</feature>
<proteinExistence type="predicted"/>
<dbReference type="InterPro" id="IPR005471">
    <property type="entry name" value="Tscrpt_reg_IclR_N"/>
</dbReference>
<keyword evidence="2" id="KW-0238">DNA-binding</keyword>
<feature type="domain" description="HTH iclR-type" evidence="4">
    <location>
        <begin position="20"/>
        <end position="81"/>
    </location>
</feature>
<reference evidence="6 7" key="1">
    <citation type="submission" date="2019-06" db="EMBL/GenBank/DDBJ databases">
        <title>Whole genome shotgun sequence of Paenarthrobacter aurescens NBRC 12136.</title>
        <authorList>
            <person name="Hosoyama A."/>
            <person name="Uohara A."/>
            <person name="Ohji S."/>
            <person name="Ichikawa N."/>
        </authorList>
    </citation>
    <scope>NUCLEOTIDE SEQUENCE [LARGE SCALE GENOMIC DNA]</scope>
    <source>
        <strain evidence="6 7">NBRC 12136</strain>
    </source>
</reference>
<dbReference type="InterPro" id="IPR036388">
    <property type="entry name" value="WH-like_DNA-bd_sf"/>
</dbReference>
<dbReference type="RefSeq" id="WP_141280645.1">
    <property type="nucleotide sequence ID" value="NZ_BAAAWK010000001.1"/>
</dbReference>
<evidence type="ECO:0000259" key="4">
    <source>
        <dbReference type="PROSITE" id="PS51077"/>
    </source>
</evidence>
<dbReference type="SUPFAM" id="SSF55781">
    <property type="entry name" value="GAF domain-like"/>
    <property type="match status" value="1"/>
</dbReference>
<dbReference type="Gene3D" id="3.30.450.40">
    <property type="match status" value="1"/>
</dbReference>
<dbReference type="GO" id="GO:0003677">
    <property type="term" value="F:DNA binding"/>
    <property type="evidence" value="ECO:0007669"/>
    <property type="project" value="UniProtKB-KW"/>
</dbReference>
<dbReference type="SUPFAM" id="SSF46785">
    <property type="entry name" value="Winged helix' DNA-binding domain"/>
    <property type="match status" value="1"/>
</dbReference>
<dbReference type="InterPro" id="IPR050707">
    <property type="entry name" value="HTH_MetabolicPath_Reg"/>
</dbReference>
<keyword evidence="3" id="KW-0804">Transcription</keyword>
<dbReference type="InterPro" id="IPR036390">
    <property type="entry name" value="WH_DNA-bd_sf"/>
</dbReference>
<accession>A0A4Y3NE70</accession>
<comment type="caution">
    <text evidence="6">The sequence shown here is derived from an EMBL/GenBank/DDBJ whole genome shotgun (WGS) entry which is preliminary data.</text>
</comment>
<dbReference type="GO" id="GO:0045892">
    <property type="term" value="P:negative regulation of DNA-templated transcription"/>
    <property type="evidence" value="ECO:0007669"/>
    <property type="project" value="TreeGrafter"/>
</dbReference>
<organism evidence="6 7">
    <name type="scientific">Paenarthrobacter aurescens</name>
    <name type="common">Arthrobacter aurescens</name>
    <dbReference type="NCBI Taxonomy" id="43663"/>
    <lineage>
        <taxon>Bacteria</taxon>
        <taxon>Bacillati</taxon>
        <taxon>Actinomycetota</taxon>
        <taxon>Actinomycetes</taxon>
        <taxon>Micrococcales</taxon>
        <taxon>Micrococcaceae</taxon>
        <taxon>Paenarthrobacter</taxon>
    </lineage>
</organism>
<keyword evidence="7" id="KW-1185">Reference proteome</keyword>
<evidence type="ECO:0000313" key="6">
    <source>
        <dbReference type="EMBL" id="GEB17341.1"/>
    </source>
</evidence>
<dbReference type="GeneID" id="97302439"/>
<dbReference type="InterPro" id="IPR029016">
    <property type="entry name" value="GAF-like_dom_sf"/>
</dbReference>
<dbReference type="Gene3D" id="1.10.10.10">
    <property type="entry name" value="Winged helix-like DNA-binding domain superfamily/Winged helix DNA-binding domain"/>
    <property type="match status" value="1"/>
</dbReference>
<evidence type="ECO:0000256" key="2">
    <source>
        <dbReference type="ARBA" id="ARBA00023125"/>
    </source>
</evidence>
<dbReference type="Pfam" id="PF01614">
    <property type="entry name" value="IclR_C"/>
    <property type="match status" value="1"/>
</dbReference>
<dbReference type="OrthoDB" id="4068713at2"/>
<evidence type="ECO:0000256" key="1">
    <source>
        <dbReference type="ARBA" id="ARBA00023015"/>
    </source>
</evidence>
<name>A0A4Y3NE70_PAEAU</name>
<dbReference type="Pfam" id="PF09339">
    <property type="entry name" value="HTH_IclR"/>
    <property type="match status" value="1"/>
</dbReference>
<dbReference type="GO" id="GO:0003700">
    <property type="term" value="F:DNA-binding transcription factor activity"/>
    <property type="evidence" value="ECO:0007669"/>
    <property type="project" value="TreeGrafter"/>
</dbReference>